<dbReference type="GO" id="GO:0009953">
    <property type="term" value="P:dorsal/ventral pattern formation"/>
    <property type="evidence" value="ECO:0007669"/>
    <property type="project" value="TreeGrafter"/>
</dbReference>
<feature type="chain" id="PRO_5043642544" evidence="3">
    <location>
        <begin position="20"/>
        <end position="166"/>
    </location>
</feature>
<evidence type="ECO:0000256" key="3">
    <source>
        <dbReference type="SAM" id="SignalP"/>
    </source>
</evidence>
<organism evidence="5 6">
    <name type="scientific">Crenichthys baileyi</name>
    <name type="common">White River springfish</name>
    <dbReference type="NCBI Taxonomy" id="28760"/>
    <lineage>
        <taxon>Eukaryota</taxon>
        <taxon>Metazoa</taxon>
        <taxon>Chordata</taxon>
        <taxon>Craniata</taxon>
        <taxon>Vertebrata</taxon>
        <taxon>Euteleostomi</taxon>
        <taxon>Actinopterygii</taxon>
        <taxon>Neopterygii</taxon>
        <taxon>Teleostei</taxon>
        <taxon>Neoteleostei</taxon>
        <taxon>Acanthomorphata</taxon>
        <taxon>Ovalentaria</taxon>
        <taxon>Atherinomorphae</taxon>
        <taxon>Cyprinodontiformes</taxon>
        <taxon>Goodeidae</taxon>
        <taxon>Crenichthys</taxon>
    </lineage>
</organism>
<keyword evidence="6" id="KW-1185">Reference proteome</keyword>
<dbReference type="PROSITE" id="PS51864">
    <property type="entry name" value="ASTACIN"/>
    <property type="match status" value="1"/>
</dbReference>
<feature type="compositionally biased region" description="Polar residues" evidence="2">
    <location>
        <begin position="82"/>
        <end position="93"/>
    </location>
</feature>
<dbReference type="Gene3D" id="3.40.390.10">
    <property type="entry name" value="Collagenase (Catalytic Domain)"/>
    <property type="match status" value="1"/>
</dbReference>
<evidence type="ECO:0000259" key="4">
    <source>
        <dbReference type="PROSITE" id="PS51864"/>
    </source>
</evidence>
<dbReference type="Proteomes" id="UP001311232">
    <property type="component" value="Unassembled WGS sequence"/>
</dbReference>
<protein>
    <submittedName>
        <fullName evidence="5">Bone morphogenetic protein 1</fullName>
    </submittedName>
</protein>
<dbReference type="GO" id="GO:0004222">
    <property type="term" value="F:metalloendopeptidase activity"/>
    <property type="evidence" value="ECO:0007669"/>
    <property type="project" value="InterPro"/>
</dbReference>
<dbReference type="PANTHER" id="PTHR10127">
    <property type="entry name" value="DISCOIDIN, CUB, EGF, LAMININ , AND ZINC METALLOPROTEASE DOMAIN CONTAINING"/>
    <property type="match status" value="1"/>
</dbReference>
<comment type="caution">
    <text evidence="1">Lacks conserved residue(s) required for the propagation of feature annotation.</text>
</comment>
<comment type="caution">
    <text evidence="5">The sequence shown here is derived from an EMBL/GenBank/DDBJ whole genome shotgun (WGS) entry which is preliminary data.</text>
</comment>
<evidence type="ECO:0000256" key="2">
    <source>
        <dbReference type="SAM" id="MobiDB-lite"/>
    </source>
</evidence>
<reference evidence="5 6" key="1">
    <citation type="submission" date="2021-06" db="EMBL/GenBank/DDBJ databases">
        <authorList>
            <person name="Palmer J.M."/>
        </authorList>
    </citation>
    <scope>NUCLEOTIDE SEQUENCE [LARGE SCALE GENOMIC DNA]</scope>
    <source>
        <strain evidence="5 6">MEX-2019</strain>
        <tissue evidence="5">Muscle</tissue>
    </source>
</reference>
<dbReference type="PANTHER" id="PTHR10127:SF863">
    <property type="entry name" value="BONE MORPHOGENETIC PROTEIN 1"/>
    <property type="match status" value="1"/>
</dbReference>
<sequence>MNLSARCLFLLSCLGVILAIDLDAIDPGYYVVPTATSEAIDYKDPCKAAAFLGDIALDEEDLKSFKVDRIIDLAQRTVQTINHTETASGSDPNRQGAQRRRRAATSRPERVWPEGVIPYVISGNFSGSQRAIFRQAMRHWEKHTCVTFIERTQEESYIVFTYRPCG</sequence>
<dbReference type="GO" id="GO:0016485">
    <property type="term" value="P:protein processing"/>
    <property type="evidence" value="ECO:0007669"/>
    <property type="project" value="TreeGrafter"/>
</dbReference>
<feature type="region of interest" description="Disordered" evidence="2">
    <location>
        <begin position="82"/>
        <end position="108"/>
    </location>
</feature>
<dbReference type="EMBL" id="JAHHUM010000039">
    <property type="protein sequence ID" value="KAK5623270.1"/>
    <property type="molecule type" value="Genomic_DNA"/>
</dbReference>
<name>A0AAV9SPK8_9TELE</name>
<feature type="domain" description="Peptidase M12A" evidence="4">
    <location>
        <begin position="103"/>
        <end position="166"/>
    </location>
</feature>
<gene>
    <name evidence="5" type="primary">BMP1_3</name>
    <name evidence="5" type="ORF">CRENBAI_017037</name>
</gene>
<accession>A0AAV9SPK8</accession>
<evidence type="ECO:0000313" key="5">
    <source>
        <dbReference type="EMBL" id="KAK5623270.1"/>
    </source>
</evidence>
<dbReference type="InterPro" id="IPR024079">
    <property type="entry name" value="MetalloPept_cat_dom_sf"/>
</dbReference>
<evidence type="ECO:0000256" key="1">
    <source>
        <dbReference type="PROSITE-ProRule" id="PRU01211"/>
    </source>
</evidence>
<evidence type="ECO:0000313" key="6">
    <source>
        <dbReference type="Proteomes" id="UP001311232"/>
    </source>
</evidence>
<dbReference type="InterPro" id="IPR001506">
    <property type="entry name" value="Peptidase_M12A"/>
</dbReference>
<dbReference type="AlphaFoldDB" id="A0AAV9SPK8"/>
<proteinExistence type="predicted"/>
<dbReference type="Pfam" id="PF01400">
    <property type="entry name" value="Astacin"/>
    <property type="match status" value="1"/>
</dbReference>
<keyword evidence="3" id="KW-0732">Signal</keyword>
<dbReference type="GO" id="GO:0005615">
    <property type="term" value="C:extracellular space"/>
    <property type="evidence" value="ECO:0007669"/>
    <property type="project" value="TreeGrafter"/>
</dbReference>
<feature type="signal peptide" evidence="3">
    <location>
        <begin position="1"/>
        <end position="19"/>
    </location>
</feature>
<dbReference type="SUPFAM" id="SSF55486">
    <property type="entry name" value="Metalloproteases ('zincins'), catalytic domain"/>
    <property type="match status" value="1"/>
</dbReference>